<keyword evidence="1" id="KW-0812">Transmembrane</keyword>
<feature type="chain" id="PRO_5039204605" description="SH3 domain-containing protein" evidence="2">
    <location>
        <begin position="19"/>
        <end position="792"/>
    </location>
</feature>
<keyword evidence="1" id="KW-0472">Membrane</keyword>
<dbReference type="Gene3D" id="2.120.10.30">
    <property type="entry name" value="TolB, C-terminal domain"/>
    <property type="match status" value="1"/>
</dbReference>
<comment type="caution">
    <text evidence="3">The sequence shown here is derived from an EMBL/GenBank/DDBJ whole genome shotgun (WGS) entry which is preliminary data.</text>
</comment>
<evidence type="ECO:0008006" key="5">
    <source>
        <dbReference type="Google" id="ProtNLM"/>
    </source>
</evidence>
<evidence type="ECO:0000313" key="3">
    <source>
        <dbReference type="EMBL" id="HIU21899.1"/>
    </source>
</evidence>
<dbReference type="Proteomes" id="UP000824088">
    <property type="component" value="Unassembled WGS sequence"/>
</dbReference>
<gene>
    <name evidence="3" type="ORF">IAD51_06720</name>
</gene>
<feature type="signal peptide" evidence="2">
    <location>
        <begin position="1"/>
        <end position="18"/>
    </location>
</feature>
<organism evidence="3 4">
    <name type="scientific">Candidatus Limadaptatus stercorigallinarum</name>
    <dbReference type="NCBI Taxonomy" id="2840845"/>
    <lineage>
        <taxon>Bacteria</taxon>
        <taxon>Bacillati</taxon>
        <taxon>Bacillota</taxon>
        <taxon>Clostridia</taxon>
        <taxon>Eubacteriales</taxon>
        <taxon>Candidatus Limadaptatus</taxon>
    </lineage>
</organism>
<keyword evidence="1" id="KW-1133">Transmembrane helix</keyword>
<reference evidence="3" key="1">
    <citation type="submission" date="2020-10" db="EMBL/GenBank/DDBJ databases">
        <authorList>
            <person name="Gilroy R."/>
        </authorList>
    </citation>
    <scope>NUCLEOTIDE SEQUENCE</scope>
    <source>
        <strain evidence="3">1063</strain>
    </source>
</reference>
<keyword evidence="2" id="KW-0732">Signal</keyword>
<name>A0A9D1HT70_9FIRM</name>
<accession>A0A9D1HT70</accession>
<feature type="transmembrane region" description="Helical" evidence="1">
    <location>
        <begin position="761"/>
        <end position="782"/>
    </location>
</feature>
<dbReference type="EMBL" id="DVMN01000120">
    <property type="protein sequence ID" value="HIU21899.1"/>
    <property type="molecule type" value="Genomic_DNA"/>
</dbReference>
<dbReference type="AlphaFoldDB" id="A0A9D1HT70"/>
<sequence>MVLLTAVLAAASPSVAHAEQTDFDILLPEDGYFPVTDATLLAANDTYLAVYDAASGNILVASHDFALSSHIDVSAYEDIGGMWLSGSVLLFSYGSVQQFACVDIASQDAAVSPADGIKDPQNVSYIAADNSRFYIKYATSLSVYSSSDFSVIREDITHSAALSGQNIFTAEDMCLYIYAAEYGVRGYYVLNLDEAFADKNDTAVYPYSVAMANETLFTATESGILAVNRNDGEALFSTGIAASEETVFAAGGNNLYVINASGGVDVYSVDLPAQSVTLTRTLSMNGSGEGQFDSPADVLITSAGLIVADGGNSRVAVFGENSVRYVAMPDAPVALASTSQDVTYAATRTEVYRIMPSADGTLAAVVYCGVPEGETVVDIVCAGNGLVILTNANLYTYSLPGSIRHIMSVENGIAFAGARNDVVYLMTDAGLYTLSAAGVSLSELIPFREYSFSGATDIAADYAGNLFVSYRDENKIVKFSNQLSAVAVSAEFDLGHSLYTASPVAFVLDGSRAVFASSACFIGSAEVGATDESSYTPVPDPDPDEAETLSFAALSRDTYLFDEPGRFDTMYSAPAGTVVLCYDGISAQEGYTYVYFGGRTGYIENDALSPVSPSPIGGTYTLAAGTALRTHPAADETLTFESDALVTVTDDAAALDNGAWVRISYGGATYFAPADSVTEYVEPVPERKQVFGRASADRAGGLVGIYSLPDSSSAPVLEVVDGTRMEILDESGEYWLVSVEGTVGYAAKSDVELEGLTTVQIVSIVLCCAVAVTGVVIFVITWQARKKEKEKE</sequence>
<dbReference type="SUPFAM" id="SSF101898">
    <property type="entry name" value="NHL repeat"/>
    <property type="match status" value="1"/>
</dbReference>
<protein>
    <recommendedName>
        <fullName evidence="5">SH3 domain-containing protein</fullName>
    </recommendedName>
</protein>
<evidence type="ECO:0000256" key="2">
    <source>
        <dbReference type="SAM" id="SignalP"/>
    </source>
</evidence>
<evidence type="ECO:0000313" key="4">
    <source>
        <dbReference type="Proteomes" id="UP000824088"/>
    </source>
</evidence>
<reference evidence="3" key="2">
    <citation type="journal article" date="2021" name="PeerJ">
        <title>Extensive microbial diversity within the chicken gut microbiome revealed by metagenomics and culture.</title>
        <authorList>
            <person name="Gilroy R."/>
            <person name="Ravi A."/>
            <person name="Getino M."/>
            <person name="Pursley I."/>
            <person name="Horton D.L."/>
            <person name="Alikhan N.F."/>
            <person name="Baker D."/>
            <person name="Gharbi K."/>
            <person name="Hall N."/>
            <person name="Watson M."/>
            <person name="Adriaenssens E.M."/>
            <person name="Foster-Nyarko E."/>
            <person name="Jarju S."/>
            <person name="Secka A."/>
            <person name="Antonio M."/>
            <person name="Oren A."/>
            <person name="Chaudhuri R.R."/>
            <person name="La Ragione R."/>
            <person name="Hildebrand F."/>
            <person name="Pallen M.J."/>
        </authorList>
    </citation>
    <scope>NUCLEOTIDE SEQUENCE</scope>
    <source>
        <strain evidence="3">1063</strain>
    </source>
</reference>
<proteinExistence type="predicted"/>
<evidence type="ECO:0000256" key="1">
    <source>
        <dbReference type="SAM" id="Phobius"/>
    </source>
</evidence>
<dbReference type="SUPFAM" id="SSF75011">
    <property type="entry name" value="3-carboxy-cis,cis-mucoante lactonizing enzyme"/>
    <property type="match status" value="1"/>
</dbReference>
<dbReference type="InterPro" id="IPR011042">
    <property type="entry name" value="6-blade_b-propeller_TolB-like"/>
</dbReference>